<evidence type="ECO:0000313" key="1">
    <source>
        <dbReference type="EMBL" id="JAI02512.1"/>
    </source>
</evidence>
<dbReference type="EMBL" id="GBXM01006066">
    <property type="protein sequence ID" value="JAI02512.1"/>
    <property type="molecule type" value="Transcribed_RNA"/>
</dbReference>
<protein>
    <submittedName>
        <fullName evidence="1">Uncharacterized protein</fullName>
    </submittedName>
</protein>
<dbReference type="AlphaFoldDB" id="A0A0E9XJ87"/>
<proteinExistence type="predicted"/>
<accession>A0A0E9XJ87</accession>
<reference evidence="1" key="1">
    <citation type="submission" date="2014-11" db="EMBL/GenBank/DDBJ databases">
        <authorList>
            <person name="Amaro Gonzalez C."/>
        </authorList>
    </citation>
    <scope>NUCLEOTIDE SEQUENCE</scope>
</reference>
<organism evidence="1">
    <name type="scientific">Anguilla anguilla</name>
    <name type="common">European freshwater eel</name>
    <name type="synonym">Muraena anguilla</name>
    <dbReference type="NCBI Taxonomy" id="7936"/>
    <lineage>
        <taxon>Eukaryota</taxon>
        <taxon>Metazoa</taxon>
        <taxon>Chordata</taxon>
        <taxon>Craniata</taxon>
        <taxon>Vertebrata</taxon>
        <taxon>Euteleostomi</taxon>
        <taxon>Actinopterygii</taxon>
        <taxon>Neopterygii</taxon>
        <taxon>Teleostei</taxon>
        <taxon>Anguilliformes</taxon>
        <taxon>Anguillidae</taxon>
        <taxon>Anguilla</taxon>
    </lineage>
</organism>
<reference evidence="1" key="2">
    <citation type="journal article" date="2015" name="Fish Shellfish Immunol.">
        <title>Early steps in the European eel (Anguilla anguilla)-Vibrio vulnificus interaction in the gills: Role of the RtxA13 toxin.</title>
        <authorList>
            <person name="Callol A."/>
            <person name="Pajuelo D."/>
            <person name="Ebbesson L."/>
            <person name="Teles M."/>
            <person name="MacKenzie S."/>
            <person name="Amaro C."/>
        </authorList>
    </citation>
    <scope>NUCLEOTIDE SEQUENCE</scope>
</reference>
<name>A0A0E9XJ87_ANGAN</name>
<sequence>MEFKLETDLRRSTSLPPSSPLAPFVSHLLTLFLRPFQIWPPISVLPCPLSLAFSQFNPVAFIGWANIHLPTSQTG</sequence>